<keyword evidence="4" id="KW-1185">Reference proteome</keyword>
<dbReference type="Pfam" id="PF14752">
    <property type="entry name" value="RBP_receptor"/>
    <property type="match status" value="1"/>
</dbReference>
<protein>
    <recommendedName>
        <fullName evidence="5">Receptor for retinol uptake STRA6</fullName>
    </recommendedName>
</protein>
<feature type="transmembrane region" description="Helical" evidence="2">
    <location>
        <begin position="151"/>
        <end position="172"/>
    </location>
</feature>
<evidence type="ECO:0000313" key="4">
    <source>
        <dbReference type="Proteomes" id="UP001178507"/>
    </source>
</evidence>
<comment type="caution">
    <text evidence="3">The sequence shown here is derived from an EMBL/GenBank/DDBJ whole genome shotgun (WGS) entry which is preliminary data.</text>
</comment>
<name>A0AA36ICS8_9DINO</name>
<dbReference type="InterPro" id="IPR026612">
    <property type="entry name" value="STRA6-like"/>
</dbReference>
<keyword evidence="2" id="KW-0812">Transmembrane</keyword>
<feature type="transmembrane region" description="Helical" evidence="2">
    <location>
        <begin position="223"/>
        <end position="245"/>
    </location>
</feature>
<keyword evidence="2" id="KW-1133">Transmembrane helix</keyword>
<accession>A0AA36ICS8</accession>
<dbReference type="GO" id="GO:0038023">
    <property type="term" value="F:signaling receptor activity"/>
    <property type="evidence" value="ECO:0007669"/>
    <property type="project" value="InterPro"/>
</dbReference>
<feature type="transmembrane region" description="Helical" evidence="2">
    <location>
        <begin position="460"/>
        <end position="478"/>
    </location>
</feature>
<dbReference type="Proteomes" id="UP001178507">
    <property type="component" value="Unassembled WGS sequence"/>
</dbReference>
<feature type="transmembrane region" description="Helical" evidence="2">
    <location>
        <begin position="290"/>
        <end position="317"/>
    </location>
</feature>
<sequence>MAVVLLSLAGASVPRDRLGTVLQDLAIETQRLRDAGFVDELASLGAELEDSLARARRAKARTPLPAPAPEQLPQPIGDMASRISRQLEPFIAVGLICVTVALMKGRRPLDLFSVDIFSPWEASLAFTLSSLTGFLLVNQWVLSFLPSNPFTLYFSELAICFLAVTTCVPLLMGGSQLAMTWHTVASFVAVIAFGALCLADEISRVVYFFFAQDSAQAESEDDGLVVVPCFVVFVLYFGLFSISLMKVAHKCGIPWSCLEPYSVACVRSCKAYVAARLAGRASASEAPVPLPAAVLVQVVGVGAFMAMIILQFGYVAWVRYNELRQLAVALLRPIDPIFRMAGAPLPMDTVDFAMPRILVSFYLALGCGALYEFWLMRSVLRGYRRMFSDFAMGRRYHGEELVRSAGPRTFHAQWATYCCGALIGNAAMALVLLMFILWMLFLVLSLPQFWEMNWQLRNWWIVYGLTYITRWSVFKFVIPQKVVTDDGSVLRRRVWDLVFPTLTLLNFVLGATSGVIRTLVVAPYLLIHFFRIDITYLPSDLCDWDWSFQPFVSLVMHSHRRLNPILVATVAELAQAAQAASHADVQTGEPNLADAEQEMSRIAGLTTPQLAPVRARTEPGPSGRTRRARQRWQLALVLAQNPSLRKMRKTYDGRAESAPSQLQRPPLQREATMPLQLPGLPSRRLESAGSSFWSPINWARGARTPLLSEAAAVYPEVVQEDCGH</sequence>
<evidence type="ECO:0000256" key="1">
    <source>
        <dbReference type="SAM" id="MobiDB-lite"/>
    </source>
</evidence>
<dbReference type="AlphaFoldDB" id="A0AA36ICS8"/>
<feature type="transmembrane region" description="Helical" evidence="2">
    <location>
        <begin position="414"/>
        <end position="440"/>
    </location>
</feature>
<organism evidence="3 4">
    <name type="scientific">Effrenium voratum</name>
    <dbReference type="NCBI Taxonomy" id="2562239"/>
    <lineage>
        <taxon>Eukaryota</taxon>
        <taxon>Sar</taxon>
        <taxon>Alveolata</taxon>
        <taxon>Dinophyceae</taxon>
        <taxon>Suessiales</taxon>
        <taxon>Symbiodiniaceae</taxon>
        <taxon>Effrenium</taxon>
    </lineage>
</organism>
<dbReference type="EMBL" id="CAUJNA010001113">
    <property type="protein sequence ID" value="CAJ1384428.1"/>
    <property type="molecule type" value="Genomic_DNA"/>
</dbReference>
<feature type="transmembrane region" description="Helical" evidence="2">
    <location>
        <begin position="357"/>
        <end position="376"/>
    </location>
</feature>
<evidence type="ECO:0008006" key="5">
    <source>
        <dbReference type="Google" id="ProtNLM"/>
    </source>
</evidence>
<keyword evidence="2" id="KW-0472">Membrane</keyword>
<proteinExistence type="predicted"/>
<feature type="transmembrane region" description="Helical" evidence="2">
    <location>
        <begin position="184"/>
        <end position="211"/>
    </location>
</feature>
<reference evidence="3" key="1">
    <citation type="submission" date="2023-08" db="EMBL/GenBank/DDBJ databases">
        <authorList>
            <person name="Chen Y."/>
            <person name="Shah S."/>
            <person name="Dougan E. K."/>
            <person name="Thang M."/>
            <person name="Chan C."/>
        </authorList>
    </citation>
    <scope>NUCLEOTIDE SEQUENCE</scope>
</reference>
<evidence type="ECO:0000313" key="3">
    <source>
        <dbReference type="EMBL" id="CAJ1384428.1"/>
    </source>
</evidence>
<gene>
    <name evidence="3" type="ORF">EVOR1521_LOCUS11306</name>
</gene>
<feature type="region of interest" description="Disordered" evidence="1">
    <location>
        <begin position="647"/>
        <end position="671"/>
    </location>
</feature>
<feature type="transmembrane region" description="Helical" evidence="2">
    <location>
        <begin position="499"/>
        <end position="526"/>
    </location>
</feature>
<evidence type="ECO:0000256" key="2">
    <source>
        <dbReference type="SAM" id="Phobius"/>
    </source>
</evidence>